<dbReference type="PANTHER" id="PTHR12963">
    <property type="entry name" value="THYROID RECEPTOR INTERACTING PROTEIN RELATED"/>
    <property type="match status" value="1"/>
</dbReference>
<dbReference type="GO" id="GO:0045893">
    <property type="term" value="P:positive regulation of DNA-templated transcription"/>
    <property type="evidence" value="ECO:0007669"/>
    <property type="project" value="TreeGrafter"/>
</dbReference>
<sequence length="568" mass="61607">MANAQLEQWALPRLQQLLPIDDESSKQVIQYASSLPKDAAAEHLANLLGGDARALEFISSFNQRRQNAPTPAAPPKQVRQEPTPAMASGFNVPRGSHRGGRGGKKKANIHQLPARQIEDHGALGGAYQKRDEEDYMPKAAKARQAHQEQVSDNLALRQRPPDATKMPLITDDASATSKPITAKPPPSASGPLISDSLAPKKAASGQGSRTASLAPKTTVNITGGTAMHGASTALSDLDSAIKSLEVQTNPALSLSSAENEKRRCNCMATRHALLDIAPNCLNCGKIICVKQGLGPCTFCGAPLLSADEISKVLRVLKDERGEERQRANKAVHKKADVASGKQRAFTGREFLAQASNSGRNSPLSSAPTTPAGSDDEASGKAKAHRDRLLNYQANNARRTQIHDEAADYDIPASGTNMWASPAERAQQLKRQQKALREMEWNARPEYEKRRVVASIDLQGRRVVRKMAEVERPDFSADEDANDEDYLPAVPEARAHHGAFSHNPLARGLIRPRAKEEKGKGVTVREKPTTWRRVQMDEDDNEGWILDGGVYGGRIPDDRVLGAEEHGCG</sequence>
<feature type="region of interest" description="Disordered" evidence="1">
    <location>
        <begin position="63"/>
        <end position="106"/>
    </location>
</feature>
<protein>
    <submittedName>
        <fullName evidence="3">Zinc finger protein motif, C2HC5-type</fullName>
    </submittedName>
</protein>
<comment type="caution">
    <text evidence="3">The sequence shown here is derived from an EMBL/GenBank/DDBJ whole genome shotgun (WGS) entry which is preliminary data.</text>
</comment>
<dbReference type="InterPro" id="IPR039128">
    <property type="entry name" value="TRIP4-like"/>
</dbReference>
<dbReference type="AlphaFoldDB" id="A0A9W7W7B5"/>
<reference evidence="3 4" key="2">
    <citation type="journal article" date="2021" name="Curr. Genet.">
        <title>Genetic response to nitrogen starvation in the aggressive Eucalyptus foliar pathogen Teratosphaeria destructans.</title>
        <authorList>
            <person name="Havenga M."/>
            <person name="Wingfield B.D."/>
            <person name="Wingfield M.J."/>
            <person name="Dreyer L.L."/>
            <person name="Roets F."/>
            <person name="Aylward J."/>
        </authorList>
    </citation>
    <scope>NUCLEOTIDE SEQUENCE [LARGE SCALE GENOMIC DNA]</scope>
    <source>
        <strain evidence="3">CMW44962</strain>
    </source>
</reference>
<feature type="region of interest" description="Disordered" evidence="1">
    <location>
        <begin position="136"/>
        <end position="216"/>
    </location>
</feature>
<keyword evidence="4" id="KW-1185">Reference proteome</keyword>
<dbReference type="GO" id="GO:0072344">
    <property type="term" value="P:rescue of stalled ribosome"/>
    <property type="evidence" value="ECO:0007669"/>
    <property type="project" value="InterPro"/>
</dbReference>
<dbReference type="Pfam" id="PF06221">
    <property type="entry name" value="zf-C2HC5"/>
    <property type="match status" value="1"/>
</dbReference>
<feature type="region of interest" description="Disordered" evidence="1">
    <location>
        <begin position="321"/>
        <end position="384"/>
    </location>
</feature>
<gene>
    <name evidence="3" type="ORF">Tdes44962_MAKER00154</name>
</gene>
<evidence type="ECO:0000256" key="1">
    <source>
        <dbReference type="SAM" id="MobiDB-lite"/>
    </source>
</evidence>
<dbReference type="GO" id="GO:0008270">
    <property type="term" value="F:zinc ion binding"/>
    <property type="evidence" value="ECO:0007669"/>
    <property type="project" value="InterPro"/>
</dbReference>
<feature type="domain" description="TRIP4/RQT4 C2HC5-type zinc finger" evidence="2">
    <location>
        <begin position="261"/>
        <end position="312"/>
    </location>
</feature>
<proteinExistence type="predicted"/>
<accession>A0A9W7W7B5</accession>
<dbReference type="EMBL" id="RIBY02000001">
    <property type="protein sequence ID" value="KAH9845943.1"/>
    <property type="molecule type" value="Genomic_DNA"/>
</dbReference>
<name>A0A9W7W7B5_9PEZI</name>
<dbReference type="Proteomes" id="UP001138500">
    <property type="component" value="Unassembled WGS sequence"/>
</dbReference>
<feature type="compositionally biased region" description="Polar residues" evidence="1">
    <location>
        <begin position="205"/>
        <end position="216"/>
    </location>
</feature>
<feature type="compositionally biased region" description="Basic residues" evidence="1">
    <location>
        <begin position="95"/>
        <end position="106"/>
    </location>
</feature>
<organism evidence="3 4">
    <name type="scientific">Teratosphaeria destructans</name>
    <dbReference type="NCBI Taxonomy" id="418781"/>
    <lineage>
        <taxon>Eukaryota</taxon>
        <taxon>Fungi</taxon>
        <taxon>Dikarya</taxon>
        <taxon>Ascomycota</taxon>
        <taxon>Pezizomycotina</taxon>
        <taxon>Dothideomycetes</taxon>
        <taxon>Dothideomycetidae</taxon>
        <taxon>Mycosphaerellales</taxon>
        <taxon>Teratosphaeriaceae</taxon>
        <taxon>Teratosphaeria</taxon>
    </lineage>
</organism>
<dbReference type="InterPro" id="IPR009349">
    <property type="entry name" value="TRIP4/RQT4_C2HC5_Znf"/>
</dbReference>
<evidence type="ECO:0000313" key="4">
    <source>
        <dbReference type="Proteomes" id="UP001138500"/>
    </source>
</evidence>
<dbReference type="PANTHER" id="PTHR12963:SF4">
    <property type="entry name" value="ACTIVATING SIGNAL COINTEGRATOR 1"/>
    <property type="match status" value="1"/>
</dbReference>
<dbReference type="OrthoDB" id="338816at2759"/>
<dbReference type="GO" id="GO:0180022">
    <property type="term" value="C:RQC-trigger complex"/>
    <property type="evidence" value="ECO:0007669"/>
    <property type="project" value="InterPro"/>
</dbReference>
<reference evidence="3 4" key="1">
    <citation type="journal article" date="2018" name="IMA Fungus">
        <title>IMA Genome-F 10: Nine draft genome sequences of Claviceps purpurea s.lat., including C. arundinis, C. humidiphila, and C. cf. spartinae, pseudomolecules for the pitch canker pathogen Fusarium circinatum, draft genome of Davidsoniella eucalypti, Grosmannia galeiformis, Quambalaria eucalypti, and Teratosphaeria destructans.</title>
        <authorList>
            <person name="Wingfield B.D."/>
            <person name="Liu M."/>
            <person name="Nguyen H.D."/>
            <person name="Lane F.A."/>
            <person name="Morgan S.W."/>
            <person name="De Vos L."/>
            <person name="Wilken P.M."/>
            <person name="Duong T.A."/>
            <person name="Aylward J."/>
            <person name="Coetzee M.P."/>
            <person name="Dadej K."/>
            <person name="De Beer Z.W."/>
            <person name="Findlay W."/>
            <person name="Havenga M."/>
            <person name="Kolarik M."/>
            <person name="Menzies J.G."/>
            <person name="Naidoo K."/>
            <person name="Pochopski O."/>
            <person name="Shoukouhi P."/>
            <person name="Santana Q.C."/>
            <person name="Seifert K.A."/>
            <person name="Soal N."/>
            <person name="Steenkamp E.T."/>
            <person name="Tatham C.T."/>
            <person name="van der Nest M.A."/>
            <person name="Wingfield M.J."/>
        </authorList>
    </citation>
    <scope>NUCLEOTIDE SEQUENCE [LARGE SCALE GENOMIC DNA]</scope>
    <source>
        <strain evidence="3">CMW44962</strain>
    </source>
</reference>
<feature type="compositionally biased region" description="Polar residues" evidence="1">
    <location>
        <begin position="353"/>
        <end position="371"/>
    </location>
</feature>
<dbReference type="GO" id="GO:0005634">
    <property type="term" value="C:nucleus"/>
    <property type="evidence" value="ECO:0007669"/>
    <property type="project" value="InterPro"/>
</dbReference>
<evidence type="ECO:0000313" key="3">
    <source>
        <dbReference type="EMBL" id="KAH9845943.1"/>
    </source>
</evidence>
<evidence type="ECO:0000259" key="2">
    <source>
        <dbReference type="Pfam" id="PF06221"/>
    </source>
</evidence>